<protein>
    <submittedName>
        <fullName evidence="1">Uncharacterized protein</fullName>
    </submittedName>
</protein>
<evidence type="ECO:0000313" key="1">
    <source>
        <dbReference type="EMBL" id="CAF4687160.1"/>
    </source>
</evidence>
<proteinExistence type="predicted"/>
<sequence length="97" mass="11189">MLNRALRTLEIGTLLNMGFFIRHLHRRIELLHHEQSVNNQAPFTVYRGQGLSVNDFKQLQKSIGEGYSEMMNQLTMYSNVYVEVIGGKRCLIESTAM</sequence>
<gene>
    <name evidence="1" type="ORF">QYT958_LOCUS16979</name>
</gene>
<dbReference type="Proteomes" id="UP000663848">
    <property type="component" value="Unassembled WGS sequence"/>
</dbReference>
<organism evidence="1 2">
    <name type="scientific">Rotaria socialis</name>
    <dbReference type="NCBI Taxonomy" id="392032"/>
    <lineage>
        <taxon>Eukaryota</taxon>
        <taxon>Metazoa</taxon>
        <taxon>Spiralia</taxon>
        <taxon>Gnathifera</taxon>
        <taxon>Rotifera</taxon>
        <taxon>Eurotatoria</taxon>
        <taxon>Bdelloidea</taxon>
        <taxon>Philodinida</taxon>
        <taxon>Philodinidae</taxon>
        <taxon>Rotaria</taxon>
    </lineage>
</organism>
<accession>A0A821HMT0</accession>
<dbReference type="EMBL" id="CAJOBR010002517">
    <property type="protein sequence ID" value="CAF4687160.1"/>
    <property type="molecule type" value="Genomic_DNA"/>
</dbReference>
<dbReference type="AlphaFoldDB" id="A0A821HMT0"/>
<comment type="caution">
    <text evidence="1">The sequence shown here is derived from an EMBL/GenBank/DDBJ whole genome shotgun (WGS) entry which is preliminary data.</text>
</comment>
<evidence type="ECO:0000313" key="2">
    <source>
        <dbReference type="Proteomes" id="UP000663848"/>
    </source>
</evidence>
<reference evidence="1" key="1">
    <citation type="submission" date="2021-02" db="EMBL/GenBank/DDBJ databases">
        <authorList>
            <person name="Nowell W R."/>
        </authorList>
    </citation>
    <scope>NUCLEOTIDE SEQUENCE</scope>
</reference>
<name>A0A821HMT0_9BILA</name>